<gene>
    <name evidence="1" type="ORF">U27_03113</name>
</gene>
<keyword evidence="2" id="KW-1185">Reference proteome</keyword>
<accession>A0A081BUZ6</accession>
<organism evidence="1">
    <name type="scientific">Vecturithrix granuli</name>
    <dbReference type="NCBI Taxonomy" id="1499967"/>
    <lineage>
        <taxon>Bacteria</taxon>
        <taxon>Candidatus Moduliflexota</taxon>
        <taxon>Candidatus Vecturitrichia</taxon>
        <taxon>Candidatus Vecturitrichales</taxon>
        <taxon>Candidatus Vecturitrichaceae</taxon>
        <taxon>Candidatus Vecturithrix</taxon>
    </lineage>
</organism>
<evidence type="ECO:0008006" key="3">
    <source>
        <dbReference type="Google" id="ProtNLM"/>
    </source>
</evidence>
<dbReference type="AlphaFoldDB" id="A0A081BUZ6"/>
<dbReference type="eggNOG" id="COG3183">
    <property type="taxonomic scope" value="Bacteria"/>
</dbReference>
<protein>
    <recommendedName>
        <fullName evidence="3">HNH domain-containing protein</fullName>
    </recommendedName>
</protein>
<dbReference type="HOGENOM" id="CLU_1209394_0_0_0"/>
<reference evidence="1" key="1">
    <citation type="journal article" date="2015" name="PeerJ">
        <title>First genomic representation of candidate bacterial phylum KSB3 points to enhanced environmental sensing as a trigger of wastewater bulking.</title>
        <authorList>
            <person name="Sekiguchi Y."/>
            <person name="Ohashi A."/>
            <person name="Parks D.H."/>
            <person name="Yamauchi T."/>
            <person name="Tyson G.W."/>
            <person name="Hugenholtz P."/>
        </authorList>
    </citation>
    <scope>NUCLEOTIDE SEQUENCE [LARGE SCALE GENOMIC DNA]</scope>
</reference>
<dbReference type="CDD" id="cd00085">
    <property type="entry name" value="HNHc"/>
    <property type="match status" value="1"/>
</dbReference>
<sequence>MTYWFINTNEDVRKDMRTCDLWFEHGVACSGGDRDTYGLPLSKLDPSDILLMYHNGLGIVAVGRVLEIWDGQAHSSKLIYTEFDYAEYRLRVDWYIDLRTNPIDPRTEFGYVPRGFLKPIVKQKVTAADLIARIEMQAEFRSADELNAPTDLQEGEIRTVLVDVHERNPIARRKCIEHWGAVCQVCKFKFDVLYGPIGEGYIHIHHLAPLGMMEGPHPVDPIHDLRPVCPNCHAIIHKKYPPYSIEEVREFIDKQKKSTD</sequence>
<dbReference type="STRING" id="1499967.U27_03113"/>
<name>A0A081BUZ6_VECG1</name>
<evidence type="ECO:0000313" key="2">
    <source>
        <dbReference type="Proteomes" id="UP000030661"/>
    </source>
</evidence>
<dbReference type="EMBL" id="DF820464">
    <property type="protein sequence ID" value="GAK56151.1"/>
    <property type="molecule type" value="Genomic_DNA"/>
</dbReference>
<evidence type="ECO:0000313" key="1">
    <source>
        <dbReference type="EMBL" id="GAK56151.1"/>
    </source>
</evidence>
<dbReference type="Proteomes" id="UP000030661">
    <property type="component" value="Unassembled WGS sequence"/>
</dbReference>
<proteinExistence type="predicted"/>
<dbReference type="InterPro" id="IPR003615">
    <property type="entry name" value="HNH_nuc"/>
</dbReference>